<proteinExistence type="predicted"/>
<dbReference type="SUPFAM" id="SSF52047">
    <property type="entry name" value="RNI-like"/>
    <property type="match status" value="1"/>
</dbReference>
<dbReference type="AlphaFoldDB" id="A0A397I1I2"/>
<dbReference type="Proteomes" id="UP000266861">
    <property type="component" value="Unassembled WGS sequence"/>
</dbReference>
<evidence type="ECO:0008006" key="3">
    <source>
        <dbReference type="Google" id="ProtNLM"/>
    </source>
</evidence>
<organism evidence="1 2">
    <name type="scientific">Diversispora epigaea</name>
    <dbReference type="NCBI Taxonomy" id="1348612"/>
    <lineage>
        <taxon>Eukaryota</taxon>
        <taxon>Fungi</taxon>
        <taxon>Fungi incertae sedis</taxon>
        <taxon>Mucoromycota</taxon>
        <taxon>Glomeromycotina</taxon>
        <taxon>Glomeromycetes</taxon>
        <taxon>Diversisporales</taxon>
        <taxon>Diversisporaceae</taxon>
        <taxon>Diversispora</taxon>
    </lineage>
</organism>
<dbReference type="InterPro" id="IPR032675">
    <property type="entry name" value="LRR_dom_sf"/>
</dbReference>
<name>A0A397I1I2_9GLOM</name>
<dbReference type="Gene3D" id="3.80.10.10">
    <property type="entry name" value="Ribonuclease Inhibitor"/>
    <property type="match status" value="1"/>
</dbReference>
<dbReference type="InterPro" id="IPR036047">
    <property type="entry name" value="F-box-like_dom_sf"/>
</dbReference>
<gene>
    <name evidence="1" type="ORF">Glove_283g106</name>
</gene>
<evidence type="ECO:0000313" key="1">
    <source>
        <dbReference type="EMBL" id="RHZ69469.1"/>
    </source>
</evidence>
<dbReference type="SUPFAM" id="SSF81383">
    <property type="entry name" value="F-box domain"/>
    <property type="match status" value="1"/>
</dbReference>
<keyword evidence="2" id="KW-1185">Reference proteome</keyword>
<dbReference type="EMBL" id="PQFF01000259">
    <property type="protein sequence ID" value="RHZ69469.1"/>
    <property type="molecule type" value="Genomic_DNA"/>
</dbReference>
<evidence type="ECO:0000313" key="2">
    <source>
        <dbReference type="Proteomes" id="UP000266861"/>
    </source>
</evidence>
<comment type="caution">
    <text evidence="1">The sequence shown here is derived from an EMBL/GenBank/DDBJ whole genome shotgun (WGS) entry which is preliminary data.</text>
</comment>
<sequence>MTTTNNSTKQSNISSFPVDCIAEILEHLYNDSITPNSLYSCLLTNRQWAKLAVPLIWRSPFGYKIRTVRCAYIIETLVSCLKDDEKQRWTDLGFKISKDRPRPLFDYPTFIRSICTHNVQLSVTNWLRNFQNIDSPCKKDKLVKAIDLIGHLIFGSSRGLEFFRCDHDFNMKYNKTQFTILPNLELYNGINVALSNLKVFETQCWDGFDQDSGNLLMSYINSVSRYSQNIKHIKIYVYLRLPDYIPLCQSFSKLIEAQKSLHSIELCEWWDHSKANLIYTALQSQAHSLKSFHTNNLRHIRKLFPMLSACVNLEDLCITNYYEIEDVSSLLRNVSSLPFIHIKHLEASYQSHFEARQTQFSVLIQLLIRLSNQNLKSLKTNYMDSKILENISRFCPKISHLTLHVTKEDFPNLYTNLPNMISLEHLILVFMTSTREGLSLLAQKLPLNLKHLGVRTSPSFSTFFMLKNLKIPIEVLDIYNKIDGELMKYIIEFAERIGKLMKLGIVNKKIVYQIEESERANAVIGIIGKPNYKEFCSFASLVNEE</sequence>
<accession>A0A397I1I2</accession>
<protein>
    <recommendedName>
        <fullName evidence="3">F-box domain-containing protein</fullName>
    </recommendedName>
</protein>
<reference evidence="1 2" key="1">
    <citation type="submission" date="2018-08" db="EMBL/GenBank/DDBJ databases">
        <title>Genome and evolution of the arbuscular mycorrhizal fungus Diversispora epigaea (formerly Glomus versiforme) and its bacterial endosymbionts.</title>
        <authorList>
            <person name="Sun X."/>
            <person name="Fei Z."/>
            <person name="Harrison M."/>
        </authorList>
    </citation>
    <scope>NUCLEOTIDE SEQUENCE [LARGE SCALE GENOMIC DNA]</scope>
    <source>
        <strain evidence="1 2">IT104</strain>
    </source>
</reference>
<dbReference type="OrthoDB" id="2324547at2759"/>